<sequence>MQGMALVALLSAIAILLSIAMVALAAWRLSRRAAPLLGPDVAPPVTIIRPVCGLEPFSVATLSSGFRLDYPAYELVFCVATRADPVVPLVERLMGAHPDVPARLLVGDDAVSENPKLNNCIKGWDAARHDWIVLADSNVEMPRDYIRRLLAAWRPNTGLVCSMPVGTQPSGFWAAVECAFLNTFQARWQYAAEALGEGYAQGKSMLWHRSMLDAHGGLRALSSEAAEDAAATKLVRRAGLRVHLVDRPFPQPIGAKTAAHVWKRQLRWSRLRLVTFPALYLGEFLTSPVVLACGLAAGAPALGFSPWLALPALALCYAAEIALARRMGWPLGRHAVAAFLVRDLMIPALWLASFVTRQVVWHGRPMDVRRGAAQLAAAGAEP</sequence>
<comment type="subcellular location">
    <subcellularLocation>
        <location evidence="1">Membrane</location>
        <topology evidence="1">Multi-pass membrane protein</topology>
    </subcellularLocation>
</comment>
<dbReference type="Gene3D" id="3.90.550.10">
    <property type="entry name" value="Spore Coat Polysaccharide Biosynthesis Protein SpsA, Chain A"/>
    <property type="match status" value="1"/>
</dbReference>
<accession>A0A4R7CAA8</accession>
<keyword evidence="11" id="KW-1185">Reference proteome</keyword>
<dbReference type="InterPro" id="IPR029044">
    <property type="entry name" value="Nucleotide-diphossugar_trans"/>
</dbReference>
<dbReference type="CDD" id="cd02520">
    <property type="entry name" value="Glucosylceramide_synthase"/>
    <property type="match status" value="1"/>
</dbReference>
<organism evidence="10 11">
    <name type="scientific">Enterovirga rhinocerotis</name>
    <dbReference type="NCBI Taxonomy" id="1339210"/>
    <lineage>
        <taxon>Bacteria</taxon>
        <taxon>Pseudomonadati</taxon>
        <taxon>Pseudomonadota</taxon>
        <taxon>Alphaproteobacteria</taxon>
        <taxon>Hyphomicrobiales</taxon>
        <taxon>Methylobacteriaceae</taxon>
        <taxon>Enterovirga</taxon>
    </lineage>
</organism>
<evidence type="ECO:0000313" key="10">
    <source>
        <dbReference type="EMBL" id="TDR95002.1"/>
    </source>
</evidence>
<evidence type="ECO:0000256" key="8">
    <source>
        <dbReference type="ARBA" id="ARBA00023136"/>
    </source>
</evidence>
<feature type="transmembrane region" description="Helical" evidence="9">
    <location>
        <begin position="6"/>
        <end position="27"/>
    </location>
</feature>
<reference evidence="10 11" key="1">
    <citation type="submission" date="2019-03" db="EMBL/GenBank/DDBJ databases">
        <title>Genomic Encyclopedia of Type Strains, Phase IV (KMG-IV): sequencing the most valuable type-strain genomes for metagenomic binning, comparative biology and taxonomic classification.</title>
        <authorList>
            <person name="Goeker M."/>
        </authorList>
    </citation>
    <scope>NUCLEOTIDE SEQUENCE [LARGE SCALE GENOMIC DNA]</scope>
    <source>
        <strain evidence="10 11">DSM 25903</strain>
    </source>
</reference>
<feature type="transmembrane region" description="Helical" evidence="9">
    <location>
        <begin position="273"/>
        <end position="298"/>
    </location>
</feature>
<keyword evidence="7 9" id="KW-1133">Transmembrane helix</keyword>
<evidence type="ECO:0000256" key="5">
    <source>
        <dbReference type="ARBA" id="ARBA00022679"/>
    </source>
</evidence>
<keyword evidence="8 9" id="KW-0472">Membrane</keyword>
<comment type="pathway">
    <text evidence="2">Lipid metabolism; sphingolipid metabolism.</text>
</comment>
<comment type="pathway">
    <text evidence="3">Sphingolipid metabolism.</text>
</comment>
<dbReference type="PANTHER" id="PTHR12726:SF0">
    <property type="entry name" value="CERAMIDE GLUCOSYLTRANSFERASE"/>
    <property type="match status" value="1"/>
</dbReference>
<comment type="caution">
    <text evidence="10">The sequence shown here is derived from an EMBL/GenBank/DDBJ whole genome shotgun (WGS) entry which is preliminary data.</text>
</comment>
<evidence type="ECO:0000256" key="2">
    <source>
        <dbReference type="ARBA" id="ARBA00004760"/>
    </source>
</evidence>
<protein>
    <submittedName>
        <fullName evidence="10">Ceramide glucosyltransferase</fullName>
    </submittedName>
</protein>
<dbReference type="EMBL" id="SNZR01000011">
    <property type="protein sequence ID" value="TDR95002.1"/>
    <property type="molecule type" value="Genomic_DNA"/>
</dbReference>
<evidence type="ECO:0000256" key="6">
    <source>
        <dbReference type="ARBA" id="ARBA00022692"/>
    </source>
</evidence>
<dbReference type="GO" id="GO:0008120">
    <property type="term" value="F:ceramide glucosyltransferase activity"/>
    <property type="evidence" value="ECO:0007669"/>
    <property type="project" value="TreeGrafter"/>
</dbReference>
<name>A0A4R7CAA8_9HYPH</name>
<dbReference type="AlphaFoldDB" id="A0A4R7CAA8"/>
<dbReference type="Pfam" id="PF13506">
    <property type="entry name" value="Glyco_transf_21"/>
    <property type="match status" value="1"/>
</dbReference>
<dbReference type="InterPro" id="IPR025993">
    <property type="entry name" value="Ceramide_glucosylTrfase"/>
</dbReference>
<proteinExistence type="predicted"/>
<evidence type="ECO:0000256" key="3">
    <source>
        <dbReference type="ARBA" id="ARBA00004991"/>
    </source>
</evidence>
<gene>
    <name evidence="10" type="ORF">EV668_2294</name>
</gene>
<keyword evidence="4" id="KW-0328">Glycosyltransferase</keyword>
<evidence type="ECO:0000256" key="4">
    <source>
        <dbReference type="ARBA" id="ARBA00022676"/>
    </source>
</evidence>
<dbReference type="OrthoDB" id="9814255at2"/>
<keyword evidence="5 10" id="KW-0808">Transferase</keyword>
<keyword evidence="6 9" id="KW-0812">Transmembrane</keyword>
<feature type="transmembrane region" description="Helical" evidence="9">
    <location>
        <begin position="304"/>
        <end position="323"/>
    </location>
</feature>
<evidence type="ECO:0000256" key="9">
    <source>
        <dbReference type="SAM" id="Phobius"/>
    </source>
</evidence>
<dbReference type="SUPFAM" id="SSF53448">
    <property type="entry name" value="Nucleotide-diphospho-sugar transferases"/>
    <property type="match status" value="1"/>
</dbReference>
<feature type="transmembrane region" description="Helical" evidence="9">
    <location>
        <begin position="335"/>
        <end position="356"/>
    </location>
</feature>
<dbReference type="Proteomes" id="UP000295122">
    <property type="component" value="Unassembled WGS sequence"/>
</dbReference>
<dbReference type="PANTHER" id="PTHR12726">
    <property type="entry name" value="CERAMIDE GLUCOSYLTRANSFERASE"/>
    <property type="match status" value="1"/>
</dbReference>
<evidence type="ECO:0000256" key="1">
    <source>
        <dbReference type="ARBA" id="ARBA00004141"/>
    </source>
</evidence>
<evidence type="ECO:0000313" key="11">
    <source>
        <dbReference type="Proteomes" id="UP000295122"/>
    </source>
</evidence>
<dbReference type="GO" id="GO:0016020">
    <property type="term" value="C:membrane"/>
    <property type="evidence" value="ECO:0007669"/>
    <property type="project" value="UniProtKB-SubCell"/>
</dbReference>
<evidence type="ECO:0000256" key="7">
    <source>
        <dbReference type="ARBA" id="ARBA00022989"/>
    </source>
</evidence>
<dbReference type="GO" id="GO:0006679">
    <property type="term" value="P:glucosylceramide biosynthetic process"/>
    <property type="evidence" value="ECO:0007669"/>
    <property type="project" value="TreeGrafter"/>
</dbReference>